<dbReference type="GO" id="GO:0016651">
    <property type="term" value="F:oxidoreductase activity, acting on NAD(P)H"/>
    <property type="evidence" value="ECO:0007669"/>
    <property type="project" value="TreeGrafter"/>
</dbReference>
<dbReference type="RefSeq" id="WP_185179155.1">
    <property type="nucleotide sequence ID" value="NZ_CBCSEP010000017.1"/>
</dbReference>
<dbReference type="GO" id="GO:0070402">
    <property type="term" value="F:NADPH binding"/>
    <property type="evidence" value="ECO:0007669"/>
    <property type="project" value="TreeGrafter"/>
</dbReference>
<accession>A0A841TA76</accession>
<dbReference type="Pfam" id="PF08240">
    <property type="entry name" value="ADH_N"/>
    <property type="match status" value="1"/>
</dbReference>
<keyword evidence="5" id="KW-1185">Reference proteome</keyword>
<evidence type="ECO:0000259" key="3">
    <source>
        <dbReference type="SMART" id="SM00829"/>
    </source>
</evidence>
<keyword evidence="1" id="KW-0521">NADP</keyword>
<dbReference type="EMBL" id="JACJVN010000039">
    <property type="protein sequence ID" value="MBB6677882.1"/>
    <property type="molecule type" value="Genomic_DNA"/>
</dbReference>
<dbReference type="Proteomes" id="UP000574133">
    <property type="component" value="Unassembled WGS sequence"/>
</dbReference>
<gene>
    <name evidence="4" type="ORF">H4Q31_11155</name>
</gene>
<dbReference type="NCBIfam" id="TIGR02824">
    <property type="entry name" value="quinone_pig3"/>
    <property type="match status" value="1"/>
</dbReference>
<feature type="domain" description="Enoyl reductase (ER)" evidence="3">
    <location>
        <begin position="8"/>
        <end position="319"/>
    </location>
</feature>
<dbReference type="InterPro" id="IPR013154">
    <property type="entry name" value="ADH-like_N"/>
</dbReference>
<organism evidence="4 5">
    <name type="scientific">Cohnella lubricantis</name>
    <dbReference type="NCBI Taxonomy" id="2163172"/>
    <lineage>
        <taxon>Bacteria</taxon>
        <taxon>Bacillati</taxon>
        <taxon>Bacillota</taxon>
        <taxon>Bacilli</taxon>
        <taxon>Bacillales</taxon>
        <taxon>Paenibacillaceae</taxon>
        <taxon>Cohnella</taxon>
    </lineage>
</organism>
<dbReference type="Pfam" id="PF00107">
    <property type="entry name" value="ADH_zinc_N"/>
    <property type="match status" value="1"/>
</dbReference>
<dbReference type="PANTHER" id="PTHR48106">
    <property type="entry name" value="QUINONE OXIDOREDUCTASE PIG3-RELATED"/>
    <property type="match status" value="1"/>
</dbReference>
<evidence type="ECO:0000313" key="5">
    <source>
        <dbReference type="Proteomes" id="UP000574133"/>
    </source>
</evidence>
<keyword evidence="2" id="KW-0560">Oxidoreductase</keyword>
<evidence type="ECO:0000256" key="1">
    <source>
        <dbReference type="ARBA" id="ARBA00022857"/>
    </source>
</evidence>
<dbReference type="PANTHER" id="PTHR48106:SF18">
    <property type="entry name" value="QUINONE OXIDOREDUCTASE PIG3"/>
    <property type="match status" value="1"/>
</dbReference>
<name>A0A841TA76_9BACL</name>
<dbReference type="SUPFAM" id="SSF50129">
    <property type="entry name" value="GroES-like"/>
    <property type="match status" value="1"/>
</dbReference>
<dbReference type="InterPro" id="IPR020843">
    <property type="entry name" value="ER"/>
</dbReference>
<dbReference type="AlphaFoldDB" id="A0A841TA76"/>
<dbReference type="CDD" id="cd05276">
    <property type="entry name" value="p53_inducible_oxidoreductase"/>
    <property type="match status" value="1"/>
</dbReference>
<proteinExistence type="predicted"/>
<dbReference type="Gene3D" id="3.40.50.720">
    <property type="entry name" value="NAD(P)-binding Rossmann-like Domain"/>
    <property type="match status" value="1"/>
</dbReference>
<evidence type="ECO:0000313" key="4">
    <source>
        <dbReference type="EMBL" id="MBB6677882.1"/>
    </source>
</evidence>
<dbReference type="InterPro" id="IPR014189">
    <property type="entry name" value="Quinone_OxRdtase_PIG3"/>
</dbReference>
<dbReference type="SMART" id="SM00829">
    <property type="entry name" value="PKS_ER"/>
    <property type="match status" value="1"/>
</dbReference>
<comment type="caution">
    <text evidence="4">The sequence shown here is derived from an EMBL/GenBank/DDBJ whole genome shotgun (WGS) entry which is preliminary data.</text>
</comment>
<reference evidence="4 5" key="1">
    <citation type="submission" date="2020-08" db="EMBL/GenBank/DDBJ databases">
        <title>Cohnella phylogeny.</title>
        <authorList>
            <person name="Dunlap C."/>
        </authorList>
    </citation>
    <scope>NUCLEOTIDE SEQUENCE [LARGE SCALE GENOMIC DNA]</scope>
    <source>
        <strain evidence="4 5">DSM 103658</strain>
    </source>
</reference>
<sequence length="322" mass="33942">MRAIVPLDSTNRFGVGETAEPDVAYGDLLVSVRATALNRADLLQKRGLYPPPPGASPILGLEMAGVVEEGAGPWKPGDRVMALLPGGGYAERARIPSGMAMRIPDTLSFEEAAAIPEVFLTAYLNLFQLGGLRDGQTALVHAGASGVGTAAIQLAREAGVRTLVTAGSQAKREACLALGADAAFDYRAGPFAPEVQRATGGRGVNVILDFVGASYWEQNLDSLAVDGKLIIVGTMGGTQVPGLDLGRLLARRLQVLGTALRSQPPEKKVSLTAAFADFALPRFASGRLKPIVDSVWDWADVEQAHAHMEANRNIGKIVLRVQ</sequence>
<dbReference type="InterPro" id="IPR013149">
    <property type="entry name" value="ADH-like_C"/>
</dbReference>
<dbReference type="SUPFAM" id="SSF51735">
    <property type="entry name" value="NAD(P)-binding Rossmann-fold domains"/>
    <property type="match status" value="1"/>
</dbReference>
<dbReference type="InterPro" id="IPR011032">
    <property type="entry name" value="GroES-like_sf"/>
</dbReference>
<dbReference type="Gene3D" id="3.90.180.10">
    <property type="entry name" value="Medium-chain alcohol dehydrogenases, catalytic domain"/>
    <property type="match status" value="1"/>
</dbReference>
<dbReference type="InterPro" id="IPR036291">
    <property type="entry name" value="NAD(P)-bd_dom_sf"/>
</dbReference>
<evidence type="ECO:0000256" key="2">
    <source>
        <dbReference type="ARBA" id="ARBA00023002"/>
    </source>
</evidence>
<protein>
    <submittedName>
        <fullName evidence="4">NAD(P)H-quinone oxidoreductase</fullName>
    </submittedName>
</protein>